<feature type="binding site" evidence="18">
    <location>
        <position position="391"/>
    </location>
    <ligand>
        <name>acetyl-CoA</name>
        <dbReference type="ChEBI" id="CHEBI:57288"/>
    </ligand>
</feature>
<dbReference type="PATRIC" id="fig|883079.3.peg.894"/>
<dbReference type="GO" id="GO:0019134">
    <property type="term" value="F:glucosamine-1-phosphate N-acetyltransferase activity"/>
    <property type="evidence" value="ECO:0007669"/>
    <property type="project" value="UniProtKB-UniRule"/>
</dbReference>
<feature type="active site" description="Proton acceptor" evidence="18">
    <location>
        <position position="349"/>
    </location>
</feature>
<keyword evidence="21" id="KW-1185">Reference proteome</keyword>
<dbReference type="PROSITE" id="PS00101">
    <property type="entry name" value="HEXAPEP_TRANSFERASES"/>
    <property type="match status" value="1"/>
</dbReference>
<dbReference type="GO" id="GO:0000287">
    <property type="term" value="F:magnesium ion binding"/>
    <property type="evidence" value="ECO:0007669"/>
    <property type="project" value="UniProtKB-UniRule"/>
</dbReference>
<keyword evidence="5 18" id="KW-0808">Transferase</keyword>
<organism evidence="20 21">
    <name type="scientific">Afipia clevelandensis ATCC 49720</name>
    <dbReference type="NCBI Taxonomy" id="883079"/>
    <lineage>
        <taxon>Bacteria</taxon>
        <taxon>Pseudomonadati</taxon>
        <taxon>Pseudomonadota</taxon>
        <taxon>Alphaproteobacteria</taxon>
        <taxon>Hyphomicrobiales</taxon>
        <taxon>Nitrobacteraceae</taxon>
        <taxon>Afipia</taxon>
    </lineage>
</organism>
<feature type="region of interest" description="Linker" evidence="18">
    <location>
        <begin position="233"/>
        <end position="253"/>
    </location>
</feature>
<dbReference type="InterPro" id="IPR038009">
    <property type="entry name" value="GlmU_C_LbH"/>
</dbReference>
<keyword evidence="9 18" id="KW-0460">Magnesium</keyword>
<dbReference type="HAMAP" id="MF_01631">
    <property type="entry name" value="GlmU"/>
    <property type="match status" value="1"/>
</dbReference>
<gene>
    <name evidence="18" type="primary">glmU</name>
    <name evidence="20" type="ORF">HMPREF9696_00874</name>
</gene>
<comment type="subcellular location">
    <subcellularLocation>
        <location evidence="1 18">Cytoplasm</location>
    </subcellularLocation>
</comment>
<comment type="catalytic activity">
    <reaction evidence="16 18">
        <text>N-acetyl-alpha-D-glucosamine 1-phosphate + UTP + H(+) = UDP-N-acetyl-alpha-D-glucosamine + diphosphate</text>
        <dbReference type="Rhea" id="RHEA:13509"/>
        <dbReference type="ChEBI" id="CHEBI:15378"/>
        <dbReference type="ChEBI" id="CHEBI:33019"/>
        <dbReference type="ChEBI" id="CHEBI:46398"/>
        <dbReference type="ChEBI" id="CHEBI:57705"/>
        <dbReference type="ChEBI" id="CHEBI:57776"/>
        <dbReference type="EC" id="2.7.7.23"/>
    </reaction>
</comment>
<dbReference type="InterPro" id="IPR025877">
    <property type="entry name" value="MobA-like_NTP_Trfase"/>
</dbReference>
<feature type="binding site" evidence="18">
    <location>
        <position position="230"/>
    </location>
    <ligand>
        <name>Mg(2+)</name>
        <dbReference type="ChEBI" id="CHEBI:18420"/>
    </ligand>
</feature>
<evidence type="ECO:0000256" key="2">
    <source>
        <dbReference type="ARBA" id="ARBA00007707"/>
    </source>
</evidence>
<comment type="catalytic activity">
    <reaction evidence="15 18">
        <text>alpha-D-glucosamine 1-phosphate + acetyl-CoA = N-acetyl-alpha-D-glucosamine 1-phosphate + CoA + H(+)</text>
        <dbReference type="Rhea" id="RHEA:13725"/>
        <dbReference type="ChEBI" id="CHEBI:15378"/>
        <dbReference type="ChEBI" id="CHEBI:57287"/>
        <dbReference type="ChEBI" id="CHEBI:57288"/>
        <dbReference type="ChEBI" id="CHEBI:57776"/>
        <dbReference type="ChEBI" id="CHEBI:58516"/>
        <dbReference type="EC" id="2.3.1.157"/>
    </reaction>
</comment>
<feature type="binding site" evidence="18">
    <location>
        <position position="108"/>
    </location>
    <ligand>
        <name>Mg(2+)</name>
        <dbReference type="ChEBI" id="CHEBI:18420"/>
    </ligand>
</feature>
<dbReference type="InterPro" id="IPR011004">
    <property type="entry name" value="Trimer_LpxA-like_sf"/>
</dbReference>
<evidence type="ECO:0000313" key="20">
    <source>
        <dbReference type="EMBL" id="EKS40423.1"/>
    </source>
</evidence>
<dbReference type="PANTHER" id="PTHR43584">
    <property type="entry name" value="NUCLEOTIDYL TRANSFERASE"/>
    <property type="match status" value="1"/>
</dbReference>
<evidence type="ECO:0000256" key="18">
    <source>
        <dbReference type="HAMAP-Rule" id="MF_01631"/>
    </source>
</evidence>
<dbReference type="AlphaFoldDB" id="K8PPZ4"/>
<dbReference type="InterPro" id="IPR029044">
    <property type="entry name" value="Nucleotide-diphossugar_trans"/>
</dbReference>
<dbReference type="GO" id="GO:0000902">
    <property type="term" value="P:cell morphogenesis"/>
    <property type="evidence" value="ECO:0007669"/>
    <property type="project" value="UniProtKB-UniRule"/>
</dbReference>
<dbReference type="GO" id="GO:0071555">
    <property type="term" value="P:cell wall organization"/>
    <property type="evidence" value="ECO:0007669"/>
    <property type="project" value="UniProtKB-KW"/>
</dbReference>
<dbReference type="Pfam" id="PF00132">
    <property type="entry name" value="Hexapep"/>
    <property type="match status" value="3"/>
</dbReference>
<dbReference type="GO" id="GO:0016020">
    <property type="term" value="C:membrane"/>
    <property type="evidence" value="ECO:0007669"/>
    <property type="project" value="GOC"/>
</dbReference>
<dbReference type="GO" id="GO:0005737">
    <property type="term" value="C:cytoplasm"/>
    <property type="evidence" value="ECO:0007669"/>
    <property type="project" value="UniProtKB-SubCell"/>
</dbReference>
<feature type="binding site" evidence="18">
    <location>
        <position position="319"/>
    </location>
    <ligand>
        <name>UDP-N-acetyl-alpha-D-glucosamine</name>
        <dbReference type="ChEBI" id="CHEBI:57705"/>
    </ligand>
</feature>
<keyword evidence="7 18" id="KW-0479">Metal-binding</keyword>
<dbReference type="Proteomes" id="UP000001095">
    <property type="component" value="Unassembled WGS sequence"/>
</dbReference>
<dbReference type="Gene3D" id="2.160.10.10">
    <property type="entry name" value="Hexapeptide repeat proteins"/>
    <property type="match status" value="1"/>
</dbReference>
<evidence type="ECO:0000256" key="4">
    <source>
        <dbReference type="ARBA" id="ARBA00022490"/>
    </source>
</evidence>
<feature type="region of interest" description="N-acetyltransferase" evidence="18">
    <location>
        <begin position="254"/>
        <end position="453"/>
    </location>
</feature>
<feature type="binding site" evidence="18">
    <location>
        <position position="158"/>
    </location>
    <ligand>
        <name>UDP-N-acetyl-alpha-D-glucosamine</name>
        <dbReference type="ChEBI" id="CHEBI:57705"/>
    </ligand>
</feature>
<dbReference type="RefSeq" id="WP_002711740.1">
    <property type="nucleotide sequence ID" value="NZ_KB375281.1"/>
</dbReference>
<dbReference type="PANTHER" id="PTHR43584:SF3">
    <property type="entry name" value="BIFUNCTIONAL PROTEIN GLMU"/>
    <property type="match status" value="1"/>
</dbReference>
<evidence type="ECO:0000256" key="16">
    <source>
        <dbReference type="ARBA" id="ARBA00048493"/>
    </source>
</evidence>
<dbReference type="NCBIfam" id="TIGR01173">
    <property type="entry name" value="glmU"/>
    <property type="match status" value="1"/>
</dbReference>
<dbReference type="InterPro" id="IPR005882">
    <property type="entry name" value="Bifunctional_GlmU"/>
</dbReference>
<keyword evidence="12 18" id="KW-0511">Multifunctional enzyme</keyword>
<keyword evidence="6 18" id="KW-0548">Nucleotidyltransferase</keyword>
<dbReference type="Pfam" id="PF12804">
    <property type="entry name" value="NTP_transf_3"/>
    <property type="match status" value="1"/>
</dbReference>
<feature type="region of interest" description="Pyrophosphorylase" evidence="18">
    <location>
        <begin position="1"/>
        <end position="232"/>
    </location>
</feature>
<dbReference type="InterPro" id="IPR050065">
    <property type="entry name" value="GlmU-like"/>
</dbReference>
<evidence type="ECO:0000256" key="13">
    <source>
        <dbReference type="ARBA" id="ARBA00023315"/>
    </source>
</evidence>
<accession>K8PPZ4</accession>
<evidence type="ECO:0000256" key="10">
    <source>
        <dbReference type="ARBA" id="ARBA00022960"/>
    </source>
</evidence>
<evidence type="ECO:0000256" key="15">
    <source>
        <dbReference type="ARBA" id="ARBA00048247"/>
    </source>
</evidence>
<comment type="cofactor">
    <cofactor evidence="18">
        <name>Mg(2+)</name>
        <dbReference type="ChEBI" id="CHEBI:18420"/>
    </cofactor>
    <text evidence="18">Binds 1 Mg(2+) ion per subunit.</text>
</comment>
<comment type="function">
    <text evidence="17 18">Catalyzes the last two sequential reactions in the de novo biosynthetic pathway for UDP-N-acetylglucosamine (UDP-GlcNAc). The C-terminal domain catalyzes the transfer of acetyl group from acetyl coenzyme A to glucosamine-1-phosphate (GlcN-1-P) to produce N-acetylglucosamine-1-phosphate (GlcNAc-1-P), which is converted into UDP-GlcNAc by the transfer of uridine 5-monophosphate (from uridine 5-triphosphate), a reaction catalyzed by the N-terminal domain.</text>
</comment>
<feature type="domain" description="MobA-like NTP transferase" evidence="19">
    <location>
        <begin position="9"/>
        <end position="137"/>
    </location>
</feature>
<feature type="binding site" evidence="18">
    <location>
        <position position="409"/>
    </location>
    <ligand>
        <name>acetyl-CoA</name>
        <dbReference type="ChEBI" id="CHEBI:57288"/>
    </ligand>
</feature>
<proteinExistence type="inferred from homology"/>
<comment type="pathway">
    <text evidence="18">Bacterial outer membrane biogenesis; LPS lipid A biosynthesis.</text>
</comment>
<dbReference type="Gene3D" id="3.90.550.10">
    <property type="entry name" value="Spore Coat Polysaccharide Biosynthesis Protein SpsA, Chain A"/>
    <property type="match status" value="1"/>
</dbReference>
<keyword evidence="14 18" id="KW-0961">Cell wall biogenesis/degradation</keyword>
<evidence type="ECO:0000259" key="19">
    <source>
        <dbReference type="Pfam" id="PF12804"/>
    </source>
</evidence>
<dbReference type="OrthoDB" id="9775031at2"/>
<feature type="binding site" evidence="18">
    <location>
        <begin position="11"/>
        <end position="14"/>
    </location>
    <ligand>
        <name>UDP-N-acetyl-alpha-D-glucosamine</name>
        <dbReference type="ChEBI" id="CHEBI:57705"/>
    </ligand>
</feature>
<comment type="similarity">
    <text evidence="3 18">In the N-terminal section; belongs to the N-acetylglucosamine-1-phosphate uridyltransferase family.</text>
</comment>
<dbReference type="GO" id="GO:0008360">
    <property type="term" value="P:regulation of cell shape"/>
    <property type="evidence" value="ECO:0007669"/>
    <property type="project" value="UniProtKB-KW"/>
</dbReference>
<comment type="caution">
    <text evidence="20">The sequence shown here is derived from an EMBL/GenBank/DDBJ whole genome shotgun (WGS) entry which is preliminary data.</text>
</comment>
<feature type="binding site" evidence="18">
    <location>
        <position position="230"/>
    </location>
    <ligand>
        <name>UDP-N-acetyl-alpha-D-glucosamine</name>
        <dbReference type="ChEBI" id="CHEBI:57705"/>
    </ligand>
</feature>
<dbReference type="NCBIfam" id="NF010933">
    <property type="entry name" value="PRK14353.1"/>
    <property type="match status" value="1"/>
</dbReference>
<comment type="similarity">
    <text evidence="2 18">In the C-terminal section; belongs to the transferase hexapeptide repeat family.</text>
</comment>
<evidence type="ECO:0000256" key="7">
    <source>
        <dbReference type="ARBA" id="ARBA00022723"/>
    </source>
</evidence>
<dbReference type="EC" id="2.7.7.23" evidence="18"/>
<dbReference type="EC" id="2.3.1.157" evidence="18"/>
<sequence length="453" mass="47448">MSGRTTLTIVLAAGEGTRMRSSLPKVLHPVAGRPLISHVLAAAPGDRGDAVAVVVGPDHQAVIDEIARVRPGTKTYVQRERLGTAHAVLAAREALEAGADDLLIAFGDTPLIDATTFARMRAALKDGAALAVLGFRAADPTGYGRLLEDNGQLVAIREHADASEAERAVKLCNAGVMAFAGKTALHILDRIGNGNSKGEYYLTDAVAIVRELGLRAVVIETSEDEVRGINTKAQLAEAEQVMQRKLRQAALDAGVTLIAPETVFLSADTTFGKDVTIEPFVVIGAGVSIGDGAVIHSFSNIVGARIGKGASIGPYARLRPGTVLGEGVRIGNFVETKAADLEAGVKVNHLTYIGDTHIGENANIGAGTITCNYDGFDKHRTEIGAGAFVGSNSSLVAPVKIGAGAYVGSGSVISKDVPDDALVVERSPVSLREGWAKRFREMKMLNRKPKSPK</sequence>
<feature type="binding site" evidence="18">
    <location>
        <position position="337"/>
    </location>
    <ligand>
        <name>UDP-N-acetyl-alpha-D-glucosamine</name>
        <dbReference type="ChEBI" id="CHEBI:57705"/>
    </ligand>
</feature>
<dbReference type="GO" id="GO:0009245">
    <property type="term" value="P:lipid A biosynthetic process"/>
    <property type="evidence" value="ECO:0007669"/>
    <property type="project" value="UniProtKB-UniRule"/>
</dbReference>
<evidence type="ECO:0000256" key="9">
    <source>
        <dbReference type="ARBA" id="ARBA00022842"/>
    </source>
</evidence>
<dbReference type="UniPathway" id="UPA00973"/>
<comment type="subunit">
    <text evidence="18">Homotrimer.</text>
</comment>
<evidence type="ECO:0000256" key="17">
    <source>
        <dbReference type="ARBA" id="ARBA00049628"/>
    </source>
</evidence>
<feature type="binding site" evidence="18">
    <location>
        <position position="173"/>
    </location>
    <ligand>
        <name>UDP-N-acetyl-alpha-D-glucosamine</name>
        <dbReference type="ChEBI" id="CHEBI:57705"/>
    </ligand>
</feature>
<evidence type="ECO:0000256" key="3">
    <source>
        <dbReference type="ARBA" id="ARBA00007947"/>
    </source>
</evidence>
<keyword evidence="4 18" id="KW-0963">Cytoplasm</keyword>
<name>K8PPZ4_9BRAD</name>
<evidence type="ECO:0000313" key="21">
    <source>
        <dbReference type="Proteomes" id="UP000001095"/>
    </source>
</evidence>
<evidence type="ECO:0000256" key="11">
    <source>
        <dbReference type="ARBA" id="ARBA00022984"/>
    </source>
</evidence>
<keyword evidence="10 18" id="KW-0133">Cell shape</keyword>
<comment type="pathway">
    <text evidence="18">Nucleotide-sugar biosynthesis; UDP-N-acetyl-alpha-D-glucosamine biosynthesis; N-acetyl-alpha-D-glucosamine 1-phosphate from alpha-D-glucosamine 6-phosphate (route II): step 2/2.</text>
</comment>
<dbReference type="GO" id="GO:0009252">
    <property type="term" value="P:peptidoglycan biosynthetic process"/>
    <property type="evidence" value="ECO:0007669"/>
    <property type="project" value="UniProtKB-UniRule"/>
</dbReference>
<comment type="caution">
    <text evidence="18">Lacks conserved residue(s) required for the propagation of feature annotation.</text>
</comment>
<evidence type="ECO:0000256" key="1">
    <source>
        <dbReference type="ARBA" id="ARBA00004496"/>
    </source>
</evidence>
<dbReference type="GO" id="GO:0006048">
    <property type="term" value="P:UDP-N-acetylglucosamine biosynthetic process"/>
    <property type="evidence" value="ECO:0007669"/>
    <property type="project" value="UniProtKB-UniPathway"/>
</dbReference>
<evidence type="ECO:0000256" key="5">
    <source>
        <dbReference type="ARBA" id="ARBA00022679"/>
    </source>
</evidence>
<evidence type="ECO:0000256" key="6">
    <source>
        <dbReference type="ARBA" id="ARBA00022695"/>
    </source>
</evidence>
<feature type="binding site" evidence="18">
    <location>
        <begin position="372"/>
        <end position="373"/>
    </location>
    <ligand>
        <name>acetyl-CoA</name>
        <dbReference type="ChEBI" id="CHEBI:57288"/>
    </ligand>
</feature>
<dbReference type="SUPFAM" id="SSF51161">
    <property type="entry name" value="Trimeric LpxA-like enzymes"/>
    <property type="match status" value="1"/>
</dbReference>
<feature type="binding site" evidence="18">
    <location>
        <position position="366"/>
    </location>
    <ligand>
        <name>acetyl-CoA</name>
        <dbReference type="ChEBI" id="CHEBI:57288"/>
    </ligand>
</feature>
<dbReference type="SUPFAM" id="SSF53448">
    <property type="entry name" value="Nucleotide-diphospho-sugar transferases"/>
    <property type="match status" value="1"/>
</dbReference>
<feature type="binding site" evidence="18">
    <location>
        <position position="352"/>
    </location>
    <ligand>
        <name>UDP-N-acetyl-alpha-D-glucosamine</name>
        <dbReference type="ChEBI" id="CHEBI:57705"/>
    </ligand>
</feature>
<keyword evidence="11 18" id="KW-0573">Peptidoglycan synthesis</keyword>
<dbReference type="InterPro" id="IPR018357">
    <property type="entry name" value="Hexapep_transf_CS"/>
</dbReference>
<feature type="binding site" evidence="18">
    <location>
        <begin position="83"/>
        <end position="84"/>
    </location>
    <ligand>
        <name>UDP-N-acetyl-alpha-D-glucosamine</name>
        <dbReference type="ChEBI" id="CHEBI:57705"/>
    </ligand>
</feature>
<feature type="binding site" evidence="18">
    <location>
        <position position="426"/>
    </location>
    <ligand>
        <name>acetyl-CoA</name>
        <dbReference type="ChEBI" id="CHEBI:57288"/>
    </ligand>
</feature>
<feature type="binding site" evidence="18">
    <location>
        <position position="363"/>
    </location>
    <ligand>
        <name>UDP-N-acetyl-alpha-D-glucosamine</name>
        <dbReference type="ChEBI" id="CHEBI:57705"/>
    </ligand>
</feature>
<dbReference type="InterPro" id="IPR001451">
    <property type="entry name" value="Hexapep"/>
</dbReference>
<dbReference type="EMBL" id="AGWY01000003">
    <property type="protein sequence ID" value="EKS40423.1"/>
    <property type="molecule type" value="Genomic_DNA"/>
</dbReference>
<feature type="binding site" evidence="18">
    <location>
        <position position="144"/>
    </location>
    <ligand>
        <name>UDP-N-acetyl-alpha-D-glucosamine</name>
        <dbReference type="ChEBI" id="CHEBI:57705"/>
    </ligand>
</feature>
<dbReference type="CDD" id="cd02540">
    <property type="entry name" value="GT2_GlmU_N_bac"/>
    <property type="match status" value="1"/>
</dbReference>
<keyword evidence="8 18" id="KW-0677">Repeat</keyword>
<reference evidence="20 21" key="1">
    <citation type="submission" date="2012-04" db="EMBL/GenBank/DDBJ databases">
        <title>The Genome Sequence of Afipia clevelandensis ATCC 49720.</title>
        <authorList>
            <consortium name="The Broad Institute Genome Sequencing Platform"/>
            <person name="Earl A."/>
            <person name="Ward D."/>
            <person name="Feldgarden M."/>
            <person name="Gevers D."/>
            <person name="Huys G."/>
            <person name="Walker B."/>
            <person name="Young S.K."/>
            <person name="Zeng Q."/>
            <person name="Gargeya S."/>
            <person name="Fitzgerald M."/>
            <person name="Haas B."/>
            <person name="Abouelleil A."/>
            <person name="Alvarado L."/>
            <person name="Arachchi H.M."/>
            <person name="Berlin A."/>
            <person name="Chapman S.B."/>
            <person name="Goldberg J."/>
            <person name="Griggs A."/>
            <person name="Gujja S."/>
            <person name="Hansen M."/>
            <person name="Howarth C."/>
            <person name="Imamovic A."/>
            <person name="Larimer J."/>
            <person name="McCowen C."/>
            <person name="Montmayeur A."/>
            <person name="Murphy C."/>
            <person name="Neiman D."/>
            <person name="Pearson M."/>
            <person name="Priest M."/>
            <person name="Roberts A."/>
            <person name="Saif S."/>
            <person name="Shea T."/>
            <person name="Sisk P."/>
            <person name="Sykes S."/>
            <person name="Wortman J."/>
            <person name="Nusbaum C."/>
            <person name="Birren B."/>
        </authorList>
    </citation>
    <scope>NUCLEOTIDE SEQUENCE [LARGE SCALE GENOMIC DNA]</scope>
    <source>
        <strain evidence="20 21">ATCC 49720</strain>
    </source>
</reference>
<protein>
    <recommendedName>
        <fullName evidence="18">Bifunctional protein GlmU</fullName>
    </recommendedName>
    <domain>
        <recommendedName>
            <fullName evidence="18">UDP-N-acetylglucosamine pyrophosphorylase</fullName>
            <ecNumber evidence="18">2.7.7.23</ecNumber>
        </recommendedName>
        <alternativeName>
            <fullName evidence="18">N-acetylglucosamine-1-phosphate uridyltransferase</fullName>
        </alternativeName>
    </domain>
    <domain>
        <recommendedName>
            <fullName evidence="18">Glucosamine-1-phosphate N-acetyltransferase</fullName>
            <ecNumber evidence="18">2.3.1.157</ecNumber>
        </recommendedName>
    </domain>
</protein>
<dbReference type="UniPathway" id="UPA00113">
    <property type="reaction ID" value="UER00532"/>
</dbReference>
<dbReference type="HOGENOM" id="CLU_029499_15_2_5"/>
<feature type="binding site" evidence="18">
    <location>
        <position position="78"/>
    </location>
    <ligand>
        <name>UDP-N-acetyl-alpha-D-glucosamine</name>
        <dbReference type="ChEBI" id="CHEBI:57705"/>
    </ligand>
</feature>
<evidence type="ECO:0000256" key="14">
    <source>
        <dbReference type="ARBA" id="ARBA00023316"/>
    </source>
</evidence>
<keyword evidence="13 18" id="KW-0012">Acyltransferase</keyword>
<dbReference type="GO" id="GO:0003977">
    <property type="term" value="F:UDP-N-acetylglucosamine diphosphorylase activity"/>
    <property type="evidence" value="ECO:0007669"/>
    <property type="project" value="UniProtKB-UniRule"/>
</dbReference>
<dbReference type="CDD" id="cd03353">
    <property type="entry name" value="LbH_GlmU_C"/>
    <property type="match status" value="1"/>
</dbReference>
<feature type="binding site" evidence="18">
    <location>
        <position position="25"/>
    </location>
    <ligand>
        <name>UDP-N-acetyl-alpha-D-glucosamine</name>
        <dbReference type="ChEBI" id="CHEBI:57705"/>
    </ligand>
</feature>
<evidence type="ECO:0000256" key="8">
    <source>
        <dbReference type="ARBA" id="ARBA00022737"/>
    </source>
</evidence>
<evidence type="ECO:0000256" key="12">
    <source>
        <dbReference type="ARBA" id="ARBA00023268"/>
    </source>
</evidence>
<comment type="pathway">
    <text evidence="18">Nucleotide-sugar biosynthesis; UDP-N-acetyl-alpha-D-glucosamine biosynthesis; UDP-N-acetyl-alpha-D-glucosamine from N-acetyl-alpha-D-glucosamine 1-phosphate: step 1/1.</text>
</comment>